<evidence type="ECO:0000313" key="1">
    <source>
        <dbReference type="EMBL" id="KAF8566266.1"/>
    </source>
</evidence>
<reference evidence="1 2" key="1">
    <citation type="submission" date="2019-07" db="EMBL/GenBank/DDBJ databases">
        <title>Annotation for the trematode Paragonimus westermani.</title>
        <authorList>
            <person name="Choi Y.-J."/>
        </authorList>
    </citation>
    <scope>NUCLEOTIDE SEQUENCE [LARGE SCALE GENOMIC DNA]</scope>
    <source>
        <strain evidence="1">180907_Pwestermani</strain>
    </source>
</reference>
<accession>A0A8T0DG02</accession>
<evidence type="ECO:0000313" key="2">
    <source>
        <dbReference type="Proteomes" id="UP000699462"/>
    </source>
</evidence>
<dbReference type="AlphaFoldDB" id="A0A8T0DG02"/>
<dbReference type="EMBL" id="JTDF01005391">
    <property type="protein sequence ID" value="KAF8566266.1"/>
    <property type="molecule type" value="Genomic_DNA"/>
</dbReference>
<keyword evidence="2" id="KW-1185">Reference proteome</keyword>
<protein>
    <submittedName>
        <fullName evidence="1">Uncharacterized protein</fullName>
    </submittedName>
</protein>
<gene>
    <name evidence="1" type="ORF">P879_11041</name>
</gene>
<name>A0A8T0DG02_9TREM</name>
<organism evidence="1 2">
    <name type="scientific">Paragonimus westermani</name>
    <dbReference type="NCBI Taxonomy" id="34504"/>
    <lineage>
        <taxon>Eukaryota</taxon>
        <taxon>Metazoa</taxon>
        <taxon>Spiralia</taxon>
        <taxon>Lophotrochozoa</taxon>
        <taxon>Platyhelminthes</taxon>
        <taxon>Trematoda</taxon>
        <taxon>Digenea</taxon>
        <taxon>Plagiorchiida</taxon>
        <taxon>Troglotremata</taxon>
        <taxon>Troglotrematidae</taxon>
        <taxon>Paragonimus</taxon>
    </lineage>
</organism>
<feature type="non-terminal residue" evidence="1">
    <location>
        <position position="77"/>
    </location>
</feature>
<sequence length="77" mass="8951">LTESILLLHFLRKDQLESNSLKQQETLRESLQKLEIAESTWSAKYSKLGEVYEESLARLHQAQHANEQLVISERDAQ</sequence>
<dbReference type="Proteomes" id="UP000699462">
    <property type="component" value="Unassembled WGS sequence"/>
</dbReference>
<proteinExistence type="predicted"/>
<comment type="caution">
    <text evidence="1">The sequence shown here is derived from an EMBL/GenBank/DDBJ whole genome shotgun (WGS) entry which is preliminary data.</text>
</comment>
<feature type="non-terminal residue" evidence="1">
    <location>
        <position position="1"/>
    </location>
</feature>